<dbReference type="AlphaFoldDB" id="A0A9Q3URB6"/>
<dbReference type="InterPro" id="IPR031580">
    <property type="entry name" value="TadZ_N"/>
</dbReference>
<organism evidence="2 3">
    <name type="scientific">Alloalcanivorax marinus</name>
    <dbReference type="NCBI Taxonomy" id="1177169"/>
    <lineage>
        <taxon>Bacteria</taxon>
        <taxon>Pseudomonadati</taxon>
        <taxon>Pseudomonadota</taxon>
        <taxon>Gammaproteobacteria</taxon>
        <taxon>Oceanospirillales</taxon>
        <taxon>Alcanivoracaceae</taxon>
        <taxon>Alloalcanivorax</taxon>
    </lineage>
</organism>
<dbReference type="Pfam" id="PF16968">
    <property type="entry name" value="TadZ_N"/>
    <property type="match status" value="1"/>
</dbReference>
<dbReference type="InterPro" id="IPR027417">
    <property type="entry name" value="P-loop_NTPase"/>
</dbReference>
<dbReference type="Gene3D" id="3.40.50.300">
    <property type="entry name" value="P-loop containing nucleotide triphosphate hydrolases"/>
    <property type="match status" value="1"/>
</dbReference>
<evidence type="ECO:0000313" key="2">
    <source>
        <dbReference type="EMBL" id="MCC4310027.1"/>
    </source>
</evidence>
<accession>A0A9Q3URB6</accession>
<keyword evidence="3" id="KW-1185">Reference proteome</keyword>
<dbReference type="InterPro" id="IPR011006">
    <property type="entry name" value="CheY-like_superfamily"/>
</dbReference>
<evidence type="ECO:0000259" key="1">
    <source>
        <dbReference type="Pfam" id="PF16968"/>
    </source>
</evidence>
<proteinExistence type="predicted"/>
<feature type="domain" description="Pilus assembly protein TadZ N-terminal" evidence="1">
    <location>
        <begin position="8"/>
        <end position="120"/>
    </location>
</feature>
<dbReference type="Gene3D" id="3.40.50.2300">
    <property type="match status" value="1"/>
</dbReference>
<dbReference type="RefSeq" id="WP_228234699.1">
    <property type="nucleotide sequence ID" value="NZ_JAJGNA010000026.1"/>
</dbReference>
<name>A0A9Q3URB6_9GAMM</name>
<evidence type="ECO:0000313" key="3">
    <source>
        <dbReference type="Proteomes" id="UP001108027"/>
    </source>
</evidence>
<dbReference type="EMBL" id="JAJGNA010000026">
    <property type="protein sequence ID" value="MCC4310027.1"/>
    <property type="molecule type" value="Genomic_DNA"/>
</dbReference>
<dbReference type="Proteomes" id="UP001108027">
    <property type="component" value="Unassembled WGS sequence"/>
</dbReference>
<gene>
    <name evidence="2" type="ORF">LL252_15745</name>
</gene>
<dbReference type="SUPFAM" id="SSF52172">
    <property type="entry name" value="CheY-like"/>
    <property type="match status" value="1"/>
</dbReference>
<protein>
    <recommendedName>
        <fullName evidence="1">Pilus assembly protein TadZ N-terminal domain-containing protein</fullName>
    </recommendedName>
</protein>
<reference evidence="2" key="1">
    <citation type="submission" date="2021-10" db="EMBL/GenBank/DDBJ databases">
        <title>The diversity and Nitrogen Metabolism of Culturable Nitrate-Utilizing Bacteria Within the Oxygen Minimum Zone of the Changjiang (Yangtze River)Estuary.</title>
        <authorList>
            <person name="Zhang D."/>
            <person name="Zheng J."/>
            <person name="Liu S."/>
            <person name="He W."/>
        </authorList>
    </citation>
    <scope>NUCLEOTIDE SEQUENCE</scope>
    <source>
        <strain evidence="2">FXH-223</strain>
    </source>
</reference>
<dbReference type="SUPFAM" id="SSF52540">
    <property type="entry name" value="P-loop containing nucleoside triphosphate hydrolases"/>
    <property type="match status" value="1"/>
</dbReference>
<comment type="caution">
    <text evidence="2">The sequence shown here is derived from an EMBL/GenBank/DDBJ whole genome shotgun (WGS) entry which is preliminary data.</text>
</comment>
<sequence>MSDNDIVLSVIDDPGIKSWLERAVDDPFRVEFVSRSDVTRVLRLLEATTAHLVLVEMDDCDMDQSLAIITALTSARPWVTVIAVCGYANQDLLLQSMRAGARDCFLAGNDASEIRERLRRHQLVRTGHYGDEAHSSVNNLTLVAGADATVDTRFLTQNLAIGMNRRHPRWRCLAIDAQPRERGVFYLEASNEFTLENLLASPETLDETLIETALEEYRPGLRLLSGGGVVGEPAGDRSADLFIALNRLMQMFDHVVVNVGVMQSRYWVRALGVHTRHLLVGMQPLVDHVHAARTLVQDWRSHLGKGGELGLVVDGYDSAVPPDKNEISETVRAPVLATLPMDWRHRLMAVNSGRPILEQAPRCAYSRHLGGLLNTMDGDADASRGQGLLTRVLGR</sequence>